<evidence type="ECO:0000313" key="2">
    <source>
        <dbReference type="Proteomes" id="UP000054011"/>
    </source>
</evidence>
<evidence type="ECO:0000313" key="1">
    <source>
        <dbReference type="EMBL" id="KUH40597.1"/>
    </source>
</evidence>
<accession>A0A117IXU7</accession>
<keyword evidence="2" id="KW-1185">Reference proteome</keyword>
<dbReference type="AlphaFoldDB" id="A0A117IXU7"/>
<gene>
    <name evidence="1" type="ORF">ATE80_01630</name>
</gene>
<proteinExistence type="predicted"/>
<reference evidence="1 2" key="1">
    <citation type="submission" date="2015-11" db="EMBL/GenBank/DDBJ databases">
        <title>Genome-wide analysis reveals the secondary metabolome in Streptomyces kanasensis ZX01.</title>
        <authorList>
            <person name="Zhang G."/>
            <person name="Han L."/>
            <person name="Feng J."/>
            <person name="Zhang X."/>
        </authorList>
    </citation>
    <scope>NUCLEOTIDE SEQUENCE [LARGE SCALE GENOMIC DNA]</scope>
    <source>
        <strain evidence="1 2">ZX01</strain>
    </source>
</reference>
<sequence>MYEMHIGTAATDSDLVWHVVAQHQSAALCGQPLGDQAADTDRHCLSCMTMFQELMRRPGQS</sequence>
<dbReference type="Proteomes" id="UP000054011">
    <property type="component" value="Unassembled WGS sequence"/>
</dbReference>
<dbReference type="RefSeq" id="WP_058940253.1">
    <property type="nucleotide sequence ID" value="NZ_LNSV01000002.1"/>
</dbReference>
<dbReference type="OrthoDB" id="4237848at2"/>
<comment type="caution">
    <text evidence="1">The sequence shown here is derived from an EMBL/GenBank/DDBJ whole genome shotgun (WGS) entry which is preliminary data.</text>
</comment>
<protein>
    <submittedName>
        <fullName evidence="1">Uncharacterized protein</fullName>
    </submittedName>
</protein>
<dbReference type="STRING" id="936756.ATE80_01630"/>
<dbReference type="EMBL" id="LNSV01000002">
    <property type="protein sequence ID" value="KUH40597.1"/>
    <property type="molecule type" value="Genomic_DNA"/>
</dbReference>
<name>A0A117IXU7_9ACTN</name>
<organism evidence="1 2">
    <name type="scientific">Streptomyces kanasensis</name>
    <dbReference type="NCBI Taxonomy" id="936756"/>
    <lineage>
        <taxon>Bacteria</taxon>
        <taxon>Bacillati</taxon>
        <taxon>Actinomycetota</taxon>
        <taxon>Actinomycetes</taxon>
        <taxon>Kitasatosporales</taxon>
        <taxon>Streptomycetaceae</taxon>
        <taxon>Streptomyces</taxon>
    </lineage>
</organism>